<organism evidence="3 4">
    <name type="scientific">Evansella caseinilytica</name>
    <dbReference type="NCBI Taxonomy" id="1503961"/>
    <lineage>
        <taxon>Bacteria</taxon>
        <taxon>Bacillati</taxon>
        <taxon>Bacillota</taxon>
        <taxon>Bacilli</taxon>
        <taxon>Bacillales</taxon>
        <taxon>Bacillaceae</taxon>
        <taxon>Evansella</taxon>
    </lineage>
</organism>
<dbReference type="OrthoDB" id="9773354at2"/>
<dbReference type="STRING" id="1503961.SAMN05421736_101236"/>
<dbReference type="Pfam" id="PF13473">
    <property type="entry name" value="Cupredoxin_1"/>
    <property type="match status" value="1"/>
</dbReference>
<keyword evidence="4" id="KW-1185">Reference proteome</keyword>
<gene>
    <name evidence="3" type="ORF">SAMN05421736_101236</name>
</gene>
<dbReference type="Proteomes" id="UP000198935">
    <property type="component" value="Unassembled WGS sequence"/>
</dbReference>
<dbReference type="EMBL" id="FNPI01000001">
    <property type="protein sequence ID" value="SDY05068.1"/>
    <property type="molecule type" value="Genomic_DNA"/>
</dbReference>
<keyword evidence="1" id="KW-0472">Membrane</keyword>
<evidence type="ECO:0000259" key="2">
    <source>
        <dbReference type="Pfam" id="PF13473"/>
    </source>
</evidence>
<dbReference type="InterPro" id="IPR028096">
    <property type="entry name" value="EfeO_Cupredoxin"/>
</dbReference>
<dbReference type="SUPFAM" id="SSF49503">
    <property type="entry name" value="Cupredoxins"/>
    <property type="match status" value="1"/>
</dbReference>
<dbReference type="AlphaFoldDB" id="A0A1H3GQZ6"/>
<evidence type="ECO:0000313" key="4">
    <source>
        <dbReference type="Proteomes" id="UP000198935"/>
    </source>
</evidence>
<keyword evidence="1" id="KW-0812">Transmembrane</keyword>
<sequence>MKFLLVRRKTVAAFLVFGLALVSVWISSYFYSNTVPAFGTKSAEEEVRVIHMVTGEFKARMEDGREIEVYRWDPSTIFLEKGEKATLNIYGVNGHEHPFVIEGTNIKGTVKKGEETIIPLQFEEEGVYRLICSTHPDKNNSGPMIAYIIVD</sequence>
<dbReference type="Gene3D" id="2.60.40.420">
    <property type="entry name" value="Cupredoxins - blue copper proteins"/>
    <property type="match status" value="1"/>
</dbReference>
<keyword evidence="1" id="KW-1133">Transmembrane helix</keyword>
<evidence type="ECO:0000313" key="3">
    <source>
        <dbReference type="EMBL" id="SDY05068.1"/>
    </source>
</evidence>
<proteinExistence type="predicted"/>
<feature type="domain" description="EfeO-type cupredoxin-like" evidence="2">
    <location>
        <begin position="71"/>
        <end position="137"/>
    </location>
</feature>
<protein>
    <submittedName>
        <fullName evidence="3">Cupredoxin-like domain-containing protein</fullName>
    </submittedName>
</protein>
<dbReference type="InterPro" id="IPR008972">
    <property type="entry name" value="Cupredoxin"/>
</dbReference>
<accession>A0A1H3GQZ6</accession>
<evidence type="ECO:0000256" key="1">
    <source>
        <dbReference type="SAM" id="Phobius"/>
    </source>
</evidence>
<name>A0A1H3GQZ6_9BACI</name>
<reference evidence="4" key="1">
    <citation type="submission" date="2016-10" db="EMBL/GenBank/DDBJ databases">
        <authorList>
            <person name="Varghese N."/>
            <person name="Submissions S."/>
        </authorList>
    </citation>
    <scope>NUCLEOTIDE SEQUENCE [LARGE SCALE GENOMIC DNA]</scope>
    <source>
        <strain evidence="4">SP</strain>
    </source>
</reference>
<feature type="transmembrane region" description="Helical" evidence="1">
    <location>
        <begin position="12"/>
        <end position="31"/>
    </location>
</feature>